<sequence>MAFQMRVIRGLYFSPGDLRPTVLDVPQILQSTGTYDTHFRDVLDDDNPTIPIHIATVLVLGTTDTFTVAYRYNQAYQVNLSIATLDPVLFWYGDIIVVKRGQNRDIGIRPGREAQICIELIKRFVSYALTAGIGNGVQLESLIYLQLE</sequence>
<organism evidence="1 2">
    <name type="scientific">Pluteus cervinus</name>
    <dbReference type="NCBI Taxonomy" id="181527"/>
    <lineage>
        <taxon>Eukaryota</taxon>
        <taxon>Fungi</taxon>
        <taxon>Dikarya</taxon>
        <taxon>Basidiomycota</taxon>
        <taxon>Agaricomycotina</taxon>
        <taxon>Agaricomycetes</taxon>
        <taxon>Agaricomycetidae</taxon>
        <taxon>Agaricales</taxon>
        <taxon>Pluteineae</taxon>
        <taxon>Pluteaceae</taxon>
        <taxon>Pluteus</taxon>
    </lineage>
</organism>
<dbReference type="EMBL" id="ML208632">
    <property type="protein sequence ID" value="TFK61741.1"/>
    <property type="molecule type" value="Genomic_DNA"/>
</dbReference>
<evidence type="ECO:0000313" key="1">
    <source>
        <dbReference type="EMBL" id="TFK61741.1"/>
    </source>
</evidence>
<dbReference type="Proteomes" id="UP000308600">
    <property type="component" value="Unassembled WGS sequence"/>
</dbReference>
<evidence type="ECO:0000313" key="2">
    <source>
        <dbReference type="Proteomes" id="UP000308600"/>
    </source>
</evidence>
<keyword evidence="2" id="KW-1185">Reference proteome</keyword>
<accession>A0ACD3A7Y0</accession>
<protein>
    <submittedName>
        <fullName evidence="1">Uncharacterized protein</fullName>
    </submittedName>
</protein>
<gene>
    <name evidence="1" type="ORF">BDN72DRAFT_863362</name>
</gene>
<reference evidence="1 2" key="1">
    <citation type="journal article" date="2019" name="Nat. Ecol. Evol.">
        <title>Megaphylogeny resolves global patterns of mushroom evolution.</title>
        <authorList>
            <person name="Varga T."/>
            <person name="Krizsan K."/>
            <person name="Foldi C."/>
            <person name="Dima B."/>
            <person name="Sanchez-Garcia M."/>
            <person name="Sanchez-Ramirez S."/>
            <person name="Szollosi G.J."/>
            <person name="Szarkandi J.G."/>
            <person name="Papp V."/>
            <person name="Albert L."/>
            <person name="Andreopoulos W."/>
            <person name="Angelini C."/>
            <person name="Antonin V."/>
            <person name="Barry K.W."/>
            <person name="Bougher N.L."/>
            <person name="Buchanan P."/>
            <person name="Buyck B."/>
            <person name="Bense V."/>
            <person name="Catcheside P."/>
            <person name="Chovatia M."/>
            <person name="Cooper J."/>
            <person name="Damon W."/>
            <person name="Desjardin D."/>
            <person name="Finy P."/>
            <person name="Geml J."/>
            <person name="Haridas S."/>
            <person name="Hughes K."/>
            <person name="Justo A."/>
            <person name="Karasinski D."/>
            <person name="Kautmanova I."/>
            <person name="Kiss B."/>
            <person name="Kocsube S."/>
            <person name="Kotiranta H."/>
            <person name="LaButti K.M."/>
            <person name="Lechner B.E."/>
            <person name="Liimatainen K."/>
            <person name="Lipzen A."/>
            <person name="Lukacs Z."/>
            <person name="Mihaltcheva S."/>
            <person name="Morgado L.N."/>
            <person name="Niskanen T."/>
            <person name="Noordeloos M.E."/>
            <person name="Ohm R.A."/>
            <person name="Ortiz-Santana B."/>
            <person name="Ovrebo C."/>
            <person name="Racz N."/>
            <person name="Riley R."/>
            <person name="Savchenko A."/>
            <person name="Shiryaev A."/>
            <person name="Soop K."/>
            <person name="Spirin V."/>
            <person name="Szebenyi C."/>
            <person name="Tomsovsky M."/>
            <person name="Tulloss R.E."/>
            <person name="Uehling J."/>
            <person name="Grigoriev I.V."/>
            <person name="Vagvolgyi C."/>
            <person name="Papp T."/>
            <person name="Martin F.M."/>
            <person name="Miettinen O."/>
            <person name="Hibbett D.S."/>
            <person name="Nagy L.G."/>
        </authorList>
    </citation>
    <scope>NUCLEOTIDE SEQUENCE [LARGE SCALE GENOMIC DNA]</scope>
    <source>
        <strain evidence="1 2">NL-1719</strain>
    </source>
</reference>
<proteinExistence type="predicted"/>
<name>A0ACD3A7Y0_9AGAR</name>